<dbReference type="AlphaFoldDB" id="A0A940P4V0"/>
<proteinExistence type="predicted"/>
<dbReference type="EMBL" id="JAEEGA010000006">
    <property type="protein sequence ID" value="MBP1041452.1"/>
    <property type="molecule type" value="Genomic_DNA"/>
</dbReference>
<evidence type="ECO:0000313" key="1">
    <source>
        <dbReference type="EMBL" id="MBP1041452.1"/>
    </source>
</evidence>
<organism evidence="1 2">
    <name type="scientific">Vagococcus allomyrinae</name>
    <dbReference type="NCBI Taxonomy" id="2794353"/>
    <lineage>
        <taxon>Bacteria</taxon>
        <taxon>Bacillati</taxon>
        <taxon>Bacillota</taxon>
        <taxon>Bacilli</taxon>
        <taxon>Lactobacillales</taxon>
        <taxon>Enterococcaceae</taxon>
        <taxon>Vagococcus</taxon>
    </lineage>
</organism>
<sequence>MTQVEYFFKQIQIEKKVLIIDNKTNQEKLFQVIINRQLVKIVFLKPHETKEIDVKDEVISMIDVVEIN</sequence>
<name>A0A940P4V0_9ENTE</name>
<dbReference type="RefSeq" id="WP_209527412.1">
    <property type="nucleotide sequence ID" value="NZ_JAEEGA010000006.1"/>
</dbReference>
<dbReference type="Proteomes" id="UP000674938">
    <property type="component" value="Unassembled WGS sequence"/>
</dbReference>
<reference evidence="1" key="1">
    <citation type="submission" date="2020-12" db="EMBL/GenBank/DDBJ databases">
        <title>Vagococcus allomyrinae sp. nov. and Enterococcus lavae sp. nov., isolated from the larvae of Allomyrina dichotoma.</title>
        <authorList>
            <person name="Lee S.D."/>
        </authorList>
    </citation>
    <scope>NUCLEOTIDE SEQUENCE</scope>
    <source>
        <strain evidence="1">BWB3-3</strain>
    </source>
</reference>
<keyword evidence="2" id="KW-1185">Reference proteome</keyword>
<protein>
    <submittedName>
        <fullName evidence="1">Uncharacterized protein</fullName>
    </submittedName>
</protein>
<evidence type="ECO:0000313" key="2">
    <source>
        <dbReference type="Proteomes" id="UP000674938"/>
    </source>
</evidence>
<gene>
    <name evidence="1" type="ORF">I6N95_10585</name>
</gene>
<accession>A0A940P4V0</accession>
<comment type="caution">
    <text evidence="1">The sequence shown here is derived from an EMBL/GenBank/DDBJ whole genome shotgun (WGS) entry which is preliminary data.</text>
</comment>